<protein>
    <submittedName>
        <fullName evidence="1">Uncharacterized protein</fullName>
    </submittedName>
</protein>
<dbReference type="Proteomes" id="UP000827872">
    <property type="component" value="Linkage Group LG03"/>
</dbReference>
<keyword evidence="2" id="KW-1185">Reference proteome</keyword>
<sequence>MFFISLFARYSFRRTEPQLGTGPHISQTETAASSPCSPGENATLEQANGGFLCEEALCTIEHSPLDRFDFSTGEPVDKRQERGVRGQSRMGASRAKERHTGFSQQIAATEAPSIGPQGQIVTANADDVTVV</sequence>
<proteinExistence type="predicted"/>
<accession>A0ACB8ENK4</accession>
<name>A0ACB8ENK4_9SAUR</name>
<evidence type="ECO:0000313" key="1">
    <source>
        <dbReference type="EMBL" id="KAH7994080.1"/>
    </source>
</evidence>
<reference evidence="1" key="1">
    <citation type="submission" date="2021-08" db="EMBL/GenBank/DDBJ databases">
        <title>The first chromosome-level gecko genome reveals the dynamic sex chromosomes of Neotropical dwarf geckos (Sphaerodactylidae: Sphaerodactylus).</title>
        <authorList>
            <person name="Pinto B.J."/>
            <person name="Keating S.E."/>
            <person name="Gamble T."/>
        </authorList>
    </citation>
    <scope>NUCLEOTIDE SEQUENCE</scope>
    <source>
        <strain evidence="1">TG3544</strain>
    </source>
</reference>
<organism evidence="1 2">
    <name type="scientific">Sphaerodactylus townsendi</name>
    <dbReference type="NCBI Taxonomy" id="933632"/>
    <lineage>
        <taxon>Eukaryota</taxon>
        <taxon>Metazoa</taxon>
        <taxon>Chordata</taxon>
        <taxon>Craniata</taxon>
        <taxon>Vertebrata</taxon>
        <taxon>Euteleostomi</taxon>
        <taxon>Lepidosauria</taxon>
        <taxon>Squamata</taxon>
        <taxon>Bifurcata</taxon>
        <taxon>Gekkota</taxon>
        <taxon>Sphaerodactylidae</taxon>
        <taxon>Sphaerodactylus</taxon>
    </lineage>
</organism>
<comment type="caution">
    <text evidence="1">The sequence shown here is derived from an EMBL/GenBank/DDBJ whole genome shotgun (WGS) entry which is preliminary data.</text>
</comment>
<evidence type="ECO:0000313" key="2">
    <source>
        <dbReference type="Proteomes" id="UP000827872"/>
    </source>
</evidence>
<dbReference type="EMBL" id="CM037616">
    <property type="protein sequence ID" value="KAH7994080.1"/>
    <property type="molecule type" value="Genomic_DNA"/>
</dbReference>
<gene>
    <name evidence="1" type="ORF">K3G42_033139</name>
</gene>